<proteinExistence type="predicted"/>
<gene>
    <name evidence="1" type="ORF">PG993_003818</name>
</gene>
<keyword evidence="2" id="KW-1185">Reference proteome</keyword>
<dbReference type="Proteomes" id="UP001444661">
    <property type="component" value="Unassembled WGS sequence"/>
</dbReference>
<evidence type="ECO:0000313" key="2">
    <source>
        <dbReference type="Proteomes" id="UP001444661"/>
    </source>
</evidence>
<sequence length="177" mass="19158">MLSPGEPRRRKQLRHQPLLLGPLAPRLLQFSAQLRLVPLTHARQKGRGPTHLVTTPMNLSPRRGHKVEHVVLLILLAIQMSSSSSSSNSSSTVASPPSPTYWRMEPPPGPFAQTICAFPTLILTSNLTQLAMTINRYCMKSLIRLSAKLLAAPGSEPPAAAAGICVSDDDEALKKSV</sequence>
<dbReference type="EMBL" id="JAQQWK010000002">
    <property type="protein sequence ID" value="KAK8052433.1"/>
    <property type="molecule type" value="Genomic_DNA"/>
</dbReference>
<accession>A0ABR1U0U6</accession>
<comment type="caution">
    <text evidence="1">The sequence shown here is derived from an EMBL/GenBank/DDBJ whole genome shotgun (WGS) entry which is preliminary data.</text>
</comment>
<reference evidence="1 2" key="1">
    <citation type="submission" date="2023-01" db="EMBL/GenBank/DDBJ databases">
        <title>Analysis of 21 Apiospora genomes using comparative genomics revels a genus with tremendous synthesis potential of carbohydrate active enzymes and secondary metabolites.</title>
        <authorList>
            <person name="Sorensen T."/>
        </authorList>
    </citation>
    <scope>NUCLEOTIDE SEQUENCE [LARGE SCALE GENOMIC DNA]</scope>
    <source>
        <strain evidence="1 2">CBS 33761</strain>
    </source>
</reference>
<organism evidence="1 2">
    <name type="scientific">Apiospora rasikravindrae</name>
    <dbReference type="NCBI Taxonomy" id="990691"/>
    <lineage>
        <taxon>Eukaryota</taxon>
        <taxon>Fungi</taxon>
        <taxon>Dikarya</taxon>
        <taxon>Ascomycota</taxon>
        <taxon>Pezizomycotina</taxon>
        <taxon>Sordariomycetes</taxon>
        <taxon>Xylariomycetidae</taxon>
        <taxon>Amphisphaeriales</taxon>
        <taxon>Apiosporaceae</taxon>
        <taxon>Apiospora</taxon>
    </lineage>
</organism>
<protein>
    <submittedName>
        <fullName evidence="1">Uncharacterized protein</fullName>
    </submittedName>
</protein>
<evidence type="ECO:0000313" key="1">
    <source>
        <dbReference type="EMBL" id="KAK8052433.1"/>
    </source>
</evidence>
<name>A0ABR1U0U6_9PEZI</name>